<dbReference type="Pfam" id="PF13618">
    <property type="entry name" value="Gluconate_2-dh3"/>
    <property type="match status" value="1"/>
</dbReference>
<dbReference type="InterPro" id="IPR027056">
    <property type="entry name" value="Gluconate_2DH_su3"/>
</dbReference>
<reference evidence="1" key="1">
    <citation type="submission" date="2018-06" db="EMBL/GenBank/DDBJ databases">
        <authorList>
            <person name="Zhirakovskaya E."/>
        </authorList>
    </citation>
    <scope>NUCLEOTIDE SEQUENCE</scope>
</reference>
<gene>
    <name evidence="1" type="ORF">MNBD_GAMMA12-2822</name>
</gene>
<dbReference type="AlphaFoldDB" id="A0A3B0Z1R7"/>
<name>A0A3B0Z1R7_9ZZZZ</name>
<sequence>MTTNNTINAIINLQRRHVLKVLVATVVTPMLSYPLAGITANIITPPDAITAPLTTSEKNIISLIVTEIIPTETGSPGAADTASAFYVIGFIETQSLAVVEAIQEALNAVNLISLSTFGTDFISLSPENRKVVVSVIATFPDLSEFWVLVRTLTVLHYYAQAVGYKDIGLPGPNIDRGGYPNATQGTQEDCVTI</sequence>
<evidence type="ECO:0000313" key="1">
    <source>
        <dbReference type="EMBL" id="VAW81432.1"/>
    </source>
</evidence>
<protein>
    <submittedName>
        <fullName evidence="1">Uncharacterized protein</fullName>
    </submittedName>
</protein>
<accession>A0A3B0Z1R7</accession>
<proteinExistence type="predicted"/>
<dbReference type="EMBL" id="UOFL01000217">
    <property type="protein sequence ID" value="VAW81432.1"/>
    <property type="molecule type" value="Genomic_DNA"/>
</dbReference>
<organism evidence="1">
    <name type="scientific">hydrothermal vent metagenome</name>
    <dbReference type="NCBI Taxonomy" id="652676"/>
    <lineage>
        <taxon>unclassified sequences</taxon>
        <taxon>metagenomes</taxon>
        <taxon>ecological metagenomes</taxon>
    </lineage>
</organism>